<feature type="transmembrane region" description="Helical" evidence="1">
    <location>
        <begin position="60"/>
        <end position="88"/>
    </location>
</feature>
<name>A0A1L8D7I0_9DIPT</name>
<dbReference type="AlphaFoldDB" id="A0A1L8D7I0"/>
<reference evidence="2" key="1">
    <citation type="submission" date="2016-12" db="EMBL/GenBank/DDBJ databases">
        <title>An insight into the sialome and mialome of the sand fly, Nyssomyia neivai.</title>
        <authorList>
            <person name="Sebastian V."/>
            <person name="Goulart T.M."/>
            <person name="Oliveira W."/>
            <person name="Calvo E."/>
            <person name="Oliveira L.F."/>
            <person name="Pinto M.C."/>
            <person name="Rosselino A.M."/>
            <person name="Ribeiro J.M."/>
        </authorList>
    </citation>
    <scope>NUCLEOTIDE SEQUENCE</scope>
</reference>
<evidence type="ECO:0000313" key="2">
    <source>
        <dbReference type="EMBL" id="JAV02423.1"/>
    </source>
</evidence>
<proteinExistence type="predicted"/>
<organism evidence="2">
    <name type="scientific">Nyssomyia neivai</name>
    <dbReference type="NCBI Taxonomy" id="330878"/>
    <lineage>
        <taxon>Eukaryota</taxon>
        <taxon>Metazoa</taxon>
        <taxon>Ecdysozoa</taxon>
        <taxon>Arthropoda</taxon>
        <taxon>Hexapoda</taxon>
        <taxon>Insecta</taxon>
        <taxon>Pterygota</taxon>
        <taxon>Neoptera</taxon>
        <taxon>Endopterygota</taxon>
        <taxon>Diptera</taxon>
        <taxon>Nematocera</taxon>
        <taxon>Psychodoidea</taxon>
        <taxon>Psychodidae</taxon>
        <taxon>Nyssomyia</taxon>
    </lineage>
</organism>
<accession>A0A1L8D7I0</accession>
<sequence length="207" mass="22945">MFPPLEVAFVVMWPLFSIPIVDKWMSNVSADLSGIVVHDRSGDVEVRFMQPLPLSMKQNFIARCSATPITVTIFVTSTALTIGLIGIYMGRNVRKTTTQNRVGNQPVVDQSNALAVLNLSEKRNATFQIPYSDLYSFIDYGYVNETRPHPLYRCLVVVPQTDITSTTGEPAELTFSLAIGVGVPETPYLISAPNITLIQSKPFPNYE</sequence>
<evidence type="ECO:0000256" key="1">
    <source>
        <dbReference type="SAM" id="Phobius"/>
    </source>
</evidence>
<keyword evidence="1" id="KW-0472">Membrane</keyword>
<keyword evidence="1" id="KW-1133">Transmembrane helix</keyword>
<keyword evidence="1" id="KW-0812">Transmembrane</keyword>
<dbReference type="EMBL" id="GFDF01011661">
    <property type="protein sequence ID" value="JAV02423.1"/>
    <property type="molecule type" value="Transcribed_RNA"/>
</dbReference>
<protein>
    <submittedName>
        <fullName evidence="2">Uncharacterized protein</fullName>
    </submittedName>
</protein>